<dbReference type="RefSeq" id="WP_117457134.1">
    <property type="nucleotide sequence ID" value="NZ_JACRTP010000004.1"/>
</dbReference>
<comment type="caution">
    <text evidence="2">The sequence shown here is derived from an EMBL/GenBank/DDBJ whole genome shotgun (WGS) entry which is preliminary data.</text>
</comment>
<gene>
    <name evidence="2" type="ORF">H8712_10475</name>
</gene>
<protein>
    <recommendedName>
        <fullName evidence="4">HTH cro/C1-type domain-containing protein</fullName>
    </recommendedName>
</protein>
<evidence type="ECO:0000256" key="1">
    <source>
        <dbReference type="SAM" id="MobiDB-lite"/>
    </source>
</evidence>
<keyword evidence="3" id="KW-1185">Reference proteome</keyword>
<evidence type="ECO:0008006" key="4">
    <source>
        <dbReference type="Google" id="ProtNLM"/>
    </source>
</evidence>
<feature type="compositionally biased region" description="Polar residues" evidence="1">
    <location>
        <begin position="382"/>
        <end position="407"/>
    </location>
</feature>
<feature type="region of interest" description="Disordered" evidence="1">
    <location>
        <begin position="381"/>
        <end position="407"/>
    </location>
</feature>
<name>A0ABR7PCN8_9FIRM</name>
<proteinExistence type="predicted"/>
<evidence type="ECO:0000313" key="2">
    <source>
        <dbReference type="EMBL" id="MBC8629027.1"/>
    </source>
</evidence>
<dbReference type="EMBL" id="JACRTP010000004">
    <property type="protein sequence ID" value="MBC8629027.1"/>
    <property type="molecule type" value="Genomic_DNA"/>
</dbReference>
<organism evidence="2 3">
    <name type="scientific">Blautia stercoris</name>
    <dbReference type="NCBI Taxonomy" id="871664"/>
    <lineage>
        <taxon>Bacteria</taxon>
        <taxon>Bacillati</taxon>
        <taxon>Bacillota</taxon>
        <taxon>Clostridia</taxon>
        <taxon>Lachnospirales</taxon>
        <taxon>Lachnospiraceae</taxon>
        <taxon>Blautia</taxon>
    </lineage>
</organism>
<sequence length="407" mass="47315">MNSKSSDNSNGNQDYNSLVKKRLFKWKRDFERALGEQTLNYSGIADMMFQRFNIKTSPSKIRAMLDGESDREVKLPELVALAQIFDIPLWSICELPETTETPSSSDFNFSRITKGKLKDSGIHQLTNQYHAYDYYCYYFNPKHHQEHLKPIKDGKIQEAKMNVNITEGRTIVTFEEIKTNTTFYGDPMPLFKLTGDLKLLENPSIAYSFISDDTGRRAMALMFRYLNLNSDIRYYIPAGMLTFSTNKTHEPLFQKMALFRVRQNLDNLNTTNMLRGILSLNSTPIVIDQDTLEDLRKDETLKRLLAPDKAVFTNCSVFLESFISSNSYFIPDENERMNVLLQIRKNSLYPSQEIISEPEHFNLFIKNHQTHQKEYPEFVKSFKQQQESVSRNRQKSVSDTTQNHSTS</sequence>
<accession>A0ABR7PCN8</accession>
<reference evidence="2 3" key="1">
    <citation type="submission" date="2020-08" db="EMBL/GenBank/DDBJ databases">
        <title>Genome public.</title>
        <authorList>
            <person name="Liu C."/>
            <person name="Sun Q."/>
        </authorList>
    </citation>
    <scope>NUCLEOTIDE SEQUENCE [LARGE SCALE GENOMIC DNA]</scope>
    <source>
        <strain evidence="2 3">3_YM_SP_D4_24.mj</strain>
    </source>
</reference>
<evidence type="ECO:0000313" key="3">
    <source>
        <dbReference type="Proteomes" id="UP000661649"/>
    </source>
</evidence>
<dbReference type="Proteomes" id="UP000661649">
    <property type="component" value="Unassembled WGS sequence"/>
</dbReference>